<gene>
    <name evidence="7" type="ORF">ZOSMA_20G00070</name>
</gene>
<comment type="caution">
    <text evidence="7">The sequence shown here is derived from an EMBL/GenBank/DDBJ whole genome shotgun (WGS) entry which is preliminary data.</text>
</comment>
<dbReference type="OMA" id="FQFPLWS"/>
<feature type="compositionally biased region" description="Basic residues" evidence="5">
    <location>
        <begin position="77"/>
        <end position="93"/>
    </location>
</feature>
<keyword evidence="6" id="KW-0812">Transmembrane</keyword>
<dbReference type="PANTHER" id="PTHR22925">
    <property type="entry name" value="GLYCOSYL HYDROLASE 43 FAMILY MEMBER"/>
    <property type="match status" value="1"/>
</dbReference>
<evidence type="ECO:0000256" key="5">
    <source>
        <dbReference type="SAM" id="MobiDB-lite"/>
    </source>
</evidence>
<dbReference type="SUPFAM" id="SSF75005">
    <property type="entry name" value="Arabinanase/levansucrase/invertase"/>
    <property type="match status" value="1"/>
</dbReference>
<comment type="similarity">
    <text evidence="1 4">Belongs to the glycosyl hydrolase 43 family.</text>
</comment>
<dbReference type="OrthoDB" id="9970295at2759"/>
<reference evidence="8" key="1">
    <citation type="journal article" date="2016" name="Nature">
        <title>The genome of the seagrass Zostera marina reveals angiosperm adaptation to the sea.</title>
        <authorList>
            <person name="Olsen J.L."/>
            <person name="Rouze P."/>
            <person name="Verhelst B."/>
            <person name="Lin Y.-C."/>
            <person name="Bayer T."/>
            <person name="Collen J."/>
            <person name="Dattolo E."/>
            <person name="De Paoli E."/>
            <person name="Dittami S."/>
            <person name="Maumus F."/>
            <person name="Michel G."/>
            <person name="Kersting A."/>
            <person name="Lauritano C."/>
            <person name="Lohaus R."/>
            <person name="Toepel M."/>
            <person name="Tonon T."/>
            <person name="Vanneste K."/>
            <person name="Amirebrahimi M."/>
            <person name="Brakel J."/>
            <person name="Bostroem C."/>
            <person name="Chovatia M."/>
            <person name="Grimwood J."/>
            <person name="Jenkins J.W."/>
            <person name="Jueterbock A."/>
            <person name="Mraz A."/>
            <person name="Stam W.T."/>
            <person name="Tice H."/>
            <person name="Bornberg-Bauer E."/>
            <person name="Green P.J."/>
            <person name="Pearson G.A."/>
            <person name="Procaccini G."/>
            <person name="Duarte C.M."/>
            <person name="Schmutz J."/>
            <person name="Reusch T.B.H."/>
            <person name="Van de Peer Y."/>
        </authorList>
    </citation>
    <scope>NUCLEOTIDE SEQUENCE [LARGE SCALE GENOMIC DNA]</scope>
    <source>
        <strain evidence="8">cv. Finnish</strain>
    </source>
</reference>
<keyword evidence="6" id="KW-1133">Transmembrane helix</keyword>
<dbReference type="GO" id="GO:0005794">
    <property type="term" value="C:Golgi apparatus"/>
    <property type="evidence" value="ECO:0000318"/>
    <property type="project" value="GO_Central"/>
</dbReference>
<evidence type="ECO:0000313" key="7">
    <source>
        <dbReference type="EMBL" id="KMZ69531.1"/>
    </source>
</evidence>
<accession>A0A0K9PKN4</accession>
<evidence type="ECO:0000256" key="4">
    <source>
        <dbReference type="RuleBase" id="RU361187"/>
    </source>
</evidence>
<sequence>MMTKHKNTFAFHYKKIPKRQKCALTVAIWTLVVFIVAISLLQTDMRKSSSQSQLRLNHLSIARELEKIEHEEFHMPPTRRKRSPRAFQRRGNRRPRTAIDEFLDESSDLRYFFFPDSRREYVDPRGILDANNISSTYYYYPGRRWLDTDGNPIQAHGGGVLYVESTSLYYWYGENKNGPSYHTHEKGTTRVDIIGVNCYSSPDLWTWKNEGIVLPGEETNVSHDLHISNVLERPKVIYNEKNDQYIMWMHVDDSNYTRASVGVAISKTPTGPFTYLHSTRPNGYESRDMTIFKDDDLKAYLIYSSEDNTDLHISQLTDDYLDVTGSMRKILVSQHREAPSIFKYENIYYMVTSGCTGWAPNKALAHAAESIMGPWETLGNPCVGGNKMFKMTTFFSQGTFVLPLKGFPGSFIFMADRWNYAELSDSRYVWLPLSVDGSFDDRMEYNFGFSAWSKISIYWHRKWRVPSEFRIL</sequence>
<dbReference type="InterPro" id="IPR006710">
    <property type="entry name" value="Glyco_hydro_43"/>
</dbReference>
<evidence type="ECO:0000256" key="3">
    <source>
        <dbReference type="ARBA" id="ARBA00023295"/>
    </source>
</evidence>
<dbReference type="GO" id="GO:0004565">
    <property type="term" value="F:beta-galactosidase activity"/>
    <property type="evidence" value="ECO:0000318"/>
    <property type="project" value="GO_Central"/>
</dbReference>
<keyword evidence="2 4" id="KW-0378">Hydrolase</keyword>
<dbReference type="Pfam" id="PF04616">
    <property type="entry name" value="Glyco_hydro_43"/>
    <property type="match status" value="1"/>
</dbReference>
<keyword evidence="3 4" id="KW-0326">Glycosidase</keyword>
<evidence type="ECO:0000256" key="6">
    <source>
        <dbReference type="SAM" id="Phobius"/>
    </source>
</evidence>
<dbReference type="Gene3D" id="2.115.10.20">
    <property type="entry name" value="Glycosyl hydrolase domain, family 43"/>
    <property type="match status" value="1"/>
</dbReference>
<organism evidence="7 8">
    <name type="scientific">Zostera marina</name>
    <name type="common">Eelgrass</name>
    <dbReference type="NCBI Taxonomy" id="29655"/>
    <lineage>
        <taxon>Eukaryota</taxon>
        <taxon>Viridiplantae</taxon>
        <taxon>Streptophyta</taxon>
        <taxon>Embryophyta</taxon>
        <taxon>Tracheophyta</taxon>
        <taxon>Spermatophyta</taxon>
        <taxon>Magnoliopsida</taxon>
        <taxon>Liliopsida</taxon>
        <taxon>Zosteraceae</taxon>
        <taxon>Zostera</taxon>
    </lineage>
</organism>
<dbReference type="GO" id="GO:0005975">
    <property type="term" value="P:carbohydrate metabolic process"/>
    <property type="evidence" value="ECO:0007669"/>
    <property type="project" value="InterPro"/>
</dbReference>
<dbReference type="EMBL" id="LFYR01000757">
    <property type="protein sequence ID" value="KMZ69531.1"/>
    <property type="molecule type" value="Genomic_DNA"/>
</dbReference>
<dbReference type="Proteomes" id="UP000036987">
    <property type="component" value="Unassembled WGS sequence"/>
</dbReference>
<dbReference type="GO" id="GO:0010406">
    <property type="term" value="P:classical arabinogalactan protein metabolic process"/>
    <property type="evidence" value="ECO:0000318"/>
    <property type="project" value="GO_Central"/>
</dbReference>
<evidence type="ECO:0000313" key="8">
    <source>
        <dbReference type="Proteomes" id="UP000036987"/>
    </source>
</evidence>
<proteinExistence type="inferred from homology"/>
<evidence type="ECO:0000256" key="1">
    <source>
        <dbReference type="ARBA" id="ARBA00009865"/>
    </source>
</evidence>
<feature type="transmembrane region" description="Helical" evidence="6">
    <location>
        <begin position="21"/>
        <end position="41"/>
    </location>
</feature>
<dbReference type="InterPro" id="IPR023296">
    <property type="entry name" value="Glyco_hydro_beta-prop_sf"/>
</dbReference>
<dbReference type="AlphaFoldDB" id="A0A0K9PKN4"/>
<name>A0A0K9PKN4_ZOSMR</name>
<dbReference type="STRING" id="29655.A0A0K9PKN4"/>
<protein>
    <submittedName>
        <fullName evidence="7">Exo-beta-1,3-galactanase, family GH43</fullName>
    </submittedName>
</protein>
<dbReference type="PANTHER" id="PTHR22925:SF3">
    <property type="entry name" value="GLYCOSYL HYDROLASE FAMILY PROTEIN 43"/>
    <property type="match status" value="1"/>
</dbReference>
<evidence type="ECO:0000256" key="2">
    <source>
        <dbReference type="ARBA" id="ARBA00022801"/>
    </source>
</evidence>
<feature type="region of interest" description="Disordered" evidence="5">
    <location>
        <begin position="72"/>
        <end position="93"/>
    </location>
</feature>
<keyword evidence="8" id="KW-1185">Reference proteome</keyword>
<keyword evidence="6" id="KW-0472">Membrane</keyword>
<dbReference type="CDD" id="cd18825">
    <property type="entry name" value="GH43_CtGH43-like"/>
    <property type="match status" value="1"/>
</dbReference>